<proteinExistence type="predicted"/>
<protein>
    <recommendedName>
        <fullName evidence="4">DUF3592 domain-containing protein</fullName>
    </recommendedName>
</protein>
<dbReference type="AlphaFoldDB" id="A0A1S2NV14"/>
<dbReference type="EMBL" id="MLYP01000092">
    <property type="protein sequence ID" value="OIJ85408.1"/>
    <property type="molecule type" value="Genomic_DNA"/>
</dbReference>
<sequence length="146" mass="16118">MSTFEIGALGAGLACATGVVLFLYRVVLVIWLVLRGERTQGWCAKRRLVSSTSVGHSSRTEFTFAFRTPEGETVEFKDRPGAFGYEEGAPVRVCYDPARPHKRATIAGPDTWGPVYTRILFCVPLGMISFVMLYGMALHLGFISSY</sequence>
<dbReference type="RefSeq" id="WP_071369337.1">
    <property type="nucleotide sequence ID" value="NZ_MLYP01000092.1"/>
</dbReference>
<keyword evidence="1" id="KW-0812">Transmembrane</keyword>
<keyword evidence="1" id="KW-0472">Membrane</keyword>
<reference evidence="2 3" key="1">
    <citation type="submission" date="2016-10" db="EMBL/GenBank/DDBJ databases">
        <title>Genome sequence of Streptomyces sp. MUSC 93.</title>
        <authorList>
            <person name="Lee L.-H."/>
            <person name="Ser H.-L."/>
            <person name="Law J.W.-F."/>
        </authorList>
    </citation>
    <scope>NUCLEOTIDE SEQUENCE [LARGE SCALE GENOMIC DNA]</scope>
    <source>
        <strain evidence="2 3">MUSC 93</strain>
    </source>
</reference>
<keyword evidence="3" id="KW-1185">Reference proteome</keyword>
<name>A0A1S2NV14_9ACTN</name>
<evidence type="ECO:0000313" key="3">
    <source>
        <dbReference type="Proteomes" id="UP000179935"/>
    </source>
</evidence>
<feature type="transmembrane region" description="Helical" evidence="1">
    <location>
        <begin position="119"/>
        <end position="143"/>
    </location>
</feature>
<evidence type="ECO:0000256" key="1">
    <source>
        <dbReference type="SAM" id="Phobius"/>
    </source>
</evidence>
<dbReference type="Proteomes" id="UP000179935">
    <property type="component" value="Unassembled WGS sequence"/>
</dbReference>
<evidence type="ECO:0008006" key="4">
    <source>
        <dbReference type="Google" id="ProtNLM"/>
    </source>
</evidence>
<evidence type="ECO:0000313" key="2">
    <source>
        <dbReference type="EMBL" id="OIJ85408.1"/>
    </source>
</evidence>
<gene>
    <name evidence="2" type="ORF">BIV24_28455</name>
</gene>
<accession>A0A1S2NV14</accession>
<feature type="transmembrane region" description="Helical" evidence="1">
    <location>
        <begin position="6"/>
        <end position="34"/>
    </location>
</feature>
<organism evidence="2 3">
    <name type="scientific">Streptomyces colonosanans</name>
    <dbReference type="NCBI Taxonomy" id="1428652"/>
    <lineage>
        <taxon>Bacteria</taxon>
        <taxon>Bacillati</taxon>
        <taxon>Actinomycetota</taxon>
        <taxon>Actinomycetes</taxon>
        <taxon>Kitasatosporales</taxon>
        <taxon>Streptomycetaceae</taxon>
        <taxon>Streptomyces</taxon>
    </lineage>
</organism>
<comment type="caution">
    <text evidence="2">The sequence shown here is derived from an EMBL/GenBank/DDBJ whole genome shotgun (WGS) entry which is preliminary data.</text>
</comment>
<keyword evidence="1" id="KW-1133">Transmembrane helix</keyword>